<organism evidence="1">
    <name type="scientific">hydrothermal vent metagenome</name>
    <dbReference type="NCBI Taxonomy" id="652676"/>
    <lineage>
        <taxon>unclassified sequences</taxon>
        <taxon>metagenomes</taxon>
        <taxon>ecological metagenomes</taxon>
    </lineage>
</organism>
<proteinExistence type="predicted"/>
<sequence length="68" mass="8055">MRVFQAKPQPRAEQDQRLKRRLRSFDHRQTTTPWNFQAYLLSNPVSAQLFPQNKSISGPDLDIIQLKF</sequence>
<accession>A0A3B0UV18</accession>
<dbReference type="AlphaFoldDB" id="A0A3B0UV18"/>
<dbReference type="EMBL" id="UOEQ01000475">
    <property type="protein sequence ID" value="VAW23576.1"/>
    <property type="molecule type" value="Genomic_DNA"/>
</dbReference>
<evidence type="ECO:0000313" key="1">
    <source>
        <dbReference type="EMBL" id="VAW23576.1"/>
    </source>
</evidence>
<gene>
    <name evidence="1" type="ORF">MNBD_ALPHA11-1491</name>
</gene>
<protein>
    <submittedName>
        <fullName evidence="1">Uncharacterized protein</fullName>
    </submittedName>
</protein>
<name>A0A3B0UV18_9ZZZZ</name>
<reference evidence="1" key="1">
    <citation type="submission" date="2018-06" db="EMBL/GenBank/DDBJ databases">
        <authorList>
            <person name="Zhirakovskaya E."/>
        </authorList>
    </citation>
    <scope>NUCLEOTIDE SEQUENCE</scope>
</reference>